<dbReference type="STRING" id="1445510.YC6258_01062"/>
<evidence type="ECO:0000256" key="2">
    <source>
        <dbReference type="ARBA" id="ARBA00022448"/>
    </source>
</evidence>
<dbReference type="Pfam" id="PF02416">
    <property type="entry name" value="TatA_B_E"/>
    <property type="match status" value="1"/>
</dbReference>
<dbReference type="Proteomes" id="UP000032266">
    <property type="component" value="Chromosome"/>
</dbReference>
<keyword evidence="5 9" id="KW-0653">Protein transport</keyword>
<dbReference type="PATRIC" id="fig|1445510.3.peg.1038"/>
<organism evidence="11 12">
    <name type="scientific">Gynuella sunshinyii YC6258</name>
    <dbReference type="NCBI Taxonomy" id="1445510"/>
    <lineage>
        <taxon>Bacteria</taxon>
        <taxon>Pseudomonadati</taxon>
        <taxon>Pseudomonadota</taxon>
        <taxon>Gammaproteobacteria</taxon>
        <taxon>Oceanospirillales</taxon>
        <taxon>Saccharospirillaceae</taxon>
        <taxon>Gynuella</taxon>
    </lineage>
</organism>
<evidence type="ECO:0000256" key="5">
    <source>
        <dbReference type="ARBA" id="ARBA00022927"/>
    </source>
</evidence>
<keyword evidence="7 9" id="KW-0811">Translocation</keyword>
<dbReference type="PRINTS" id="PR01506">
    <property type="entry name" value="TATBPROTEIN"/>
</dbReference>
<reference evidence="11 12" key="1">
    <citation type="submission" date="2014-01" db="EMBL/GenBank/DDBJ databases">
        <title>Full genme sequencing of cellulolytic bacterium Gynuella sunshinyii YC6258T gen. nov., sp. nov.</title>
        <authorList>
            <person name="Khan H."/>
            <person name="Chung E.J."/>
            <person name="Chung Y.R."/>
        </authorList>
    </citation>
    <scope>NUCLEOTIDE SEQUENCE [LARGE SCALE GENOMIC DNA]</scope>
    <source>
        <strain evidence="11 12">YC6258</strain>
    </source>
</reference>
<comment type="similarity">
    <text evidence="9">Belongs to the TatB family.</text>
</comment>
<dbReference type="Gene3D" id="1.20.5.3310">
    <property type="match status" value="1"/>
</dbReference>
<dbReference type="EMBL" id="CP007142">
    <property type="protein sequence ID" value="AJQ93110.1"/>
    <property type="molecule type" value="Genomic_DNA"/>
</dbReference>
<comment type="subcellular location">
    <subcellularLocation>
        <location evidence="9">Cell membrane</location>
        <topology evidence="9">Single-pass membrane protein</topology>
    </subcellularLocation>
    <subcellularLocation>
        <location evidence="1">Membrane</location>
        <topology evidence="1">Single-pass membrane protein</topology>
    </subcellularLocation>
</comment>
<dbReference type="HOGENOM" id="CLU_086034_1_1_6"/>
<keyword evidence="4 9" id="KW-0812">Transmembrane</keyword>
<evidence type="ECO:0000313" key="11">
    <source>
        <dbReference type="EMBL" id="AJQ93110.1"/>
    </source>
</evidence>
<evidence type="ECO:0000256" key="9">
    <source>
        <dbReference type="HAMAP-Rule" id="MF_00237"/>
    </source>
</evidence>
<dbReference type="KEGG" id="gsn:YC6258_01062"/>
<dbReference type="OrthoDB" id="9816005at2"/>
<comment type="function">
    <text evidence="9">Part of the twin-arginine translocation (Tat) system that transports large folded proteins containing a characteristic twin-arginine motif in their signal peptide across membranes. Together with TatC, TatB is part of a receptor directly interacting with Tat signal peptides. TatB may form an oligomeric binding site that transiently accommodates folded Tat precursor proteins before their translocation.</text>
</comment>
<evidence type="ECO:0000256" key="7">
    <source>
        <dbReference type="ARBA" id="ARBA00023010"/>
    </source>
</evidence>
<evidence type="ECO:0000256" key="10">
    <source>
        <dbReference type="SAM" id="MobiDB-lite"/>
    </source>
</evidence>
<evidence type="ECO:0000256" key="8">
    <source>
        <dbReference type="ARBA" id="ARBA00023136"/>
    </source>
</evidence>
<dbReference type="InterPro" id="IPR003369">
    <property type="entry name" value="TatA/B/E"/>
</dbReference>
<dbReference type="AlphaFoldDB" id="A0A0C5V0N0"/>
<evidence type="ECO:0000256" key="6">
    <source>
        <dbReference type="ARBA" id="ARBA00022989"/>
    </source>
</evidence>
<dbReference type="NCBIfam" id="TIGR01410">
    <property type="entry name" value="tatB"/>
    <property type="match status" value="1"/>
</dbReference>
<evidence type="ECO:0000313" key="12">
    <source>
        <dbReference type="Proteomes" id="UP000032266"/>
    </source>
</evidence>
<dbReference type="GO" id="GO:0033281">
    <property type="term" value="C:TAT protein transport complex"/>
    <property type="evidence" value="ECO:0007669"/>
    <property type="project" value="UniProtKB-UniRule"/>
</dbReference>
<keyword evidence="12" id="KW-1185">Reference proteome</keyword>
<dbReference type="GO" id="GO:0008320">
    <property type="term" value="F:protein transmembrane transporter activity"/>
    <property type="evidence" value="ECO:0007669"/>
    <property type="project" value="UniProtKB-UniRule"/>
</dbReference>
<keyword evidence="6 9" id="KW-1133">Transmembrane helix</keyword>
<dbReference type="RefSeq" id="WP_052830059.1">
    <property type="nucleotide sequence ID" value="NZ_CP007142.1"/>
</dbReference>
<keyword evidence="8 9" id="KW-0472">Membrane</keyword>
<keyword evidence="3 9" id="KW-1003">Cell membrane</keyword>
<accession>A0A0C5V0N0</accession>
<evidence type="ECO:0000256" key="3">
    <source>
        <dbReference type="ARBA" id="ARBA00022475"/>
    </source>
</evidence>
<dbReference type="GO" id="GO:0043953">
    <property type="term" value="P:protein transport by the Tat complex"/>
    <property type="evidence" value="ECO:0007669"/>
    <property type="project" value="UniProtKB-UniRule"/>
</dbReference>
<keyword evidence="2 9" id="KW-0813">Transport</keyword>
<name>A0A0C5V0N0_9GAMM</name>
<evidence type="ECO:0000256" key="1">
    <source>
        <dbReference type="ARBA" id="ARBA00004167"/>
    </source>
</evidence>
<proteinExistence type="inferred from homology"/>
<protein>
    <recommendedName>
        <fullName evidence="9">Sec-independent protein translocase protein TatB</fullName>
    </recommendedName>
</protein>
<sequence>MFDIGFLELLLLAIIAMVVIGPERLPGAARSVGQTIGKVRRFFNSIQNQIEQEIRLEELNKKIMAETKELEIKANNLTNNHQKQAHNTHHLTENPNAESDDSAKEPRT</sequence>
<comment type="subunit">
    <text evidence="9">The Tat system comprises two distinct complexes: a TatABC complex, containing multiple copies of TatA, TatB and TatC subunits, and a separate TatA complex, containing only TatA subunits. Substrates initially bind to the TatABC complex, which probably triggers association of the separate TatA complex to form the active translocon.</text>
</comment>
<dbReference type="PANTHER" id="PTHR33162:SF1">
    <property type="entry name" value="SEC-INDEPENDENT PROTEIN TRANSLOCASE PROTEIN TATA, CHLOROPLASTIC"/>
    <property type="match status" value="1"/>
</dbReference>
<dbReference type="InterPro" id="IPR018448">
    <property type="entry name" value="TatB"/>
</dbReference>
<gene>
    <name evidence="9" type="primary">tatB</name>
    <name evidence="11" type="ORF">YC6258_01062</name>
</gene>
<evidence type="ECO:0000256" key="4">
    <source>
        <dbReference type="ARBA" id="ARBA00022692"/>
    </source>
</evidence>
<feature type="region of interest" description="Disordered" evidence="10">
    <location>
        <begin position="74"/>
        <end position="108"/>
    </location>
</feature>
<dbReference type="PANTHER" id="PTHR33162">
    <property type="entry name" value="SEC-INDEPENDENT PROTEIN TRANSLOCASE PROTEIN TATA, CHLOROPLASTIC"/>
    <property type="match status" value="1"/>
</dbReference>
<dbReference type="HAMAP" id="MF_00237">
    <property type="entry name" value="TatB"/>
    <property type="match status" value="1"/>
</dbReference>